<evidence type="ECO:0000313" key="5">
    <source>
        <dbReference type="Proteomes" id="UP000295444"/>
    </source>
</evidence>
<feature type="region of interest" description="Disordered" evidence="2">
    <location>
        <begin position="390"/>
        <end position="414"/>
    </location>
</feature>
<sequence>MGFRHRYRRAGSVVAVTAATLVVLTPGQPVAIADHTGGVTYTDIATPGTSLADYRRAPSPDHALREANRQKPVVTAEDFAEEPVHDRGLPGVVLFDYDNDGDSDVFVTNGPGRPMSLYRNDLHHGHASFVNVAAGSGLELTAMDANGACAGDLDNDGNIDLYILGRNEPDHLLENLGHGKFRDVTEASHTAAGDYDHISCTMADFDNDGKLDIAVANTWPMKDAFALLAEPYKYNDPNQMFHNDGGLRFTDVSDSSGFTTIDTGHGMAKLADISWAIAAVDIDQDGDQDLVVANDQGAIPMIKYGGMNRGFNRVWKNDGHGHFTDMTYQLHLEEPGAWMGLSFGDFNFDGTIDMFSTNFGDYVLMNPPLPQIKQQLGDWTSRWLLQKPDGTFVDPRRSSQNPPSGNAPDPTLGGLNATPFGWGTSTLDYDNDGATDILYHGSLDAISAVTADNPGALLHNEGPSAVRNGFLPTFNYDDVFTRSGADHSHRTVIGVATGDLDHNGFEDVVTVGSSVNPGELTPYHSVQDFDFHSPFDDGSFLEVYAHIGSHDSVLYTPTGKHTEDGNLAVEMNNGGNGNRSVSVRTKGSIGFTPKATVNRDGIGAVVKFTPAGGPTAIRPVIAGSSFASQDELAGTFGMGKANRGTVDVLWPGGVRNKLYDVRAGERVTMPEIPCSYADKTMSAWSYGTCVTHAVRDLVKSRQITLGQGIRLTTSALRAYYEAH</sequence>
<feature type="domain" description="ASPIC/UnbV" evidence="3">
    <location>
        <begin position="601"/>
        <end position="668"/>
    </location>
</feature>
<comment type="caution">
    <text evidence="4">The sequence shown here is derived from an EMBL/GenBank/DDBJ whole genome shotgun (WGS) entry which is preliminary data.</text>
</comment>
<dbReference type="RefSeq" id="WP_166659108.1">
    <property type="nucleotide sequence ID" value="NZ_SNXZ01000002.1"/>
</dbReference>
<dbReference type="PANTHER" id="PTHR16026">
    <property type="entry name" value="CARTILAGE ACIDIC PROTEIN 1"/>
    <property type="match status" value="1"/>
</dbReference>
<dbReference type="PANTHER" id="PTHR16026:SF0">
    <property type="entry name" value="CARTILAGE ACIDIC PROTEIN 1"/>
    <property type="match status" value="1"/>
</dbReference>
<name>A0A4V3CZN0_LABRH</name>
<keyword evidence="5" id="KW-1185">Reference proteome</keyword>
<organism evidence="4 5">
    <name type="scientific">Labedaea rhizosphaerae</name>
    <dbReference type="NCBI Taxonomy" id="598644"/>
    <lineage>
        <taxon>Bacteria</taxon>
        <taxon>Bacillati</taxon>
        <taxon>Actinomycetota</taxon>
        <taxon>Actinomycetes</taxon>
        <taxon>Pseudonocardiales</taxon>
        <taxon>Pseudonocardiaceae</taxon>
        <taxon>Labedaea</taxon>
    </lineage>
</organism>
<evidence type="ECO:0000259" key="3">
    <source>
        <dbReference type="Pfam" id="PF07593"/>
    </source>
</evidence>
<keyword evidence="1" id="KW-0732">Signal</keyword>
<gene>
    <name evidence="4" type="ORF">EV186_102212</name>
</gene>
<dbReference type="Pfam" id="PF07593">
    <property type="entry name" value="UnbV_ASPIC"/>
    <property type="match status" value="1"/>
</dbReference>
<dbReference type="InterPro" id="IPR011519">
    <property type="entry name" value="UnbV_ASPIC"/>
</dbReference>
<proteinExistence type="predicted"/>
<accession>A0A4V3CZN0</accession>
<dbReference type="Proteomes" id="UP000295444">
    <property type="component" value="Unassembled WGS sequence"/>
</dbReference>
<dbReference type="EMBL" id="SNXZ01000002">
    <property type="protein sequence ID" value="TDQ00351.1"/>
    <property type="molecule type" value="Genomic_DNA"/>
</dbReference>
<reference evidence="4 5" key="1">
    <citation type="submission" date="2019-03" db="EMBL/GenBank/DDBJ databases">
        <title>Genomic Encyclopedia of Type Strains, Phase IV (KMG-IV): sequencing the most valuable type-strain genomes for metagenomic binning, comparative biology and taxonomic classification.</title>
        <authorList>
            <person name="Goeker M."/>
        </authorList>
    </citation>
    <scope>NUCLEOTIDE SEQUENCE [LARGE SCALE GENOMIC DNA]</scope>
    <source>
        <strain evidence="4 5">DSM 45361</strain>
    </source>
</reference>
<evidence type="ECO:0000313" key="4">
    <source>
        <dbReference type="EMBL" id="TDQ00351.1"/>
    </source>
</evidence>
<evidence type="ECO:0000256" key="2">
    <source>
        <dbReference type="SAM" id="MobiDB-lite"/>
    </source>
</evidence>
<dbReference type="InterPro" id="IPR027039">
    <property type="entry name" value="Crtac1"/>
</dbReference>
<evidence type="ECO:0000256" key="1">
    <source>
        <dbReference type="ARBA" id="ARBA00022729"/>
    </source>
</evidence>
<dbReference type="SUPFAM" id="SSF69318">
    <property type="entry name" value="Integrin alpha N-terminal domain"/>
    <property type="match status" value="2"/>
</dbReference>
<dbReference type="InterPro" id="IPR028994">
    <property type="entry name" value="Integrin_alpha_N"/>
</dbReference>
<dbReference type="Pfam" id="PF13517">
    <property type="entry name" value="FG-GAP_3"/>
    <property type="match status" value="2"/>
</dbReference>
<protein>
    <submittedName>
        <fullName evidence="4">ASPIC/UnbV protein</fullName>
    </submittedName>
</protein>
<dbReference type="Gene3D" id="2.130.10.130">
    <property type="entry name" value="Integrin alpha, N-terminal"/>
    <property type="match status" value="1"/>
</dbReference>
<dbReference type="InterPro" id="IPR013517">
    <property type="entry name" value="FG-GAP"/>
</dbReference>
<dbReference type="AlphaFoldDB" id="A0A4V3CZN0"/>